<accession>A0ABV4UEK9</accession>
<evidence type="ECO:0000313" key="2">
    <source>
        <dbReference type="Proteomes" id="UP001574673"/>
    </source>
</evidence>
<comment type="caution">
    <text evidence="1">The sequence shown here is derived from an EMBL/GenBank/DDBJ whole genome shotgun (WGS) entry which is preliminary data.</text>
</comment>
<dbReference type="EMBL" id="JBEUWX010000002">
    <property type="protein sequence ID" value="MFA9950081.1"/>
    <property type="molecule type" value="Genomic_DNA"/>
</dbReference>
<evidence type="ECO:0000313" key="1">
    <source>
        <dbReference type="EMBL" id="MFA9950081.1"/>
    </source>
</evidence>
<dbReference type="RefSeq" id="WP_418891163.1">
    <property type="nucleotide sequence ID" value="NZ_JBEUWX010000002.1"/>
</dbReference>
<protein>
    <submittedName>
        <fullName evidence="1">Uncharacterized protein</fullName>
    </submittedName>
</protein>
<dbReference type="Proteomes" id="UP001574673">
    <property type="component" value="Unassembled WGS sequence"/>
</dbReference>
<organism evidence="1 2">
    <name type="scientific">Dentiradicibacter hellwigii</name>
    <dbReference type="NCBI Taxonomy" id="3149053"/>
    <lineage>
        <taxon>Bacteria</taxon>
        <taxon>Pseudomonadati</taxon>
        <taxon>Pseudomonadota</taxon>
        <taxon>Betaproteobacteria</taxon>
        <taxon>Rhodocyclales</taxon>
        <taxon>Rhodocyclaceae</taxon>
        <taxon>Dentiradicibacter</taxon>
    </lineage>
</organism>
<keyword evidence="2" id="KW-1185">Reference proteome</keyword>
<reference evidence="2" key="1">
    <citation type="submission" date="2024-06" db="EMBL/GenBank/DDBJ databases">
        <title>Radixoralia hellwigii gen. nov., sp nov., isolated from a root canal in the human oral cavity.</title>
        <authorList>
            <person name="Bartsch S."/>
            <person name="Wittmer A."/>
            <person name="Schulz A.-K."/>
            <person name="Neumann-Schaal M."/>
            <person name="Wolf J."/>
            <person name="Gronow S."/>
            <person name="Tennert C."/>
            <person name="Haecker G."/>
            <person name="Cieplik F."/>
            <person name="Al-Ahmad A."/>
        </authorList>
    </citation>
    <scope>NUCLEOTIDE SEQUENCE [LARGE SCALE GENOMIC DNA]</scope>
    <source>
        <strain evidence="2">Wk13</strain>
    </source>
</reference>
<name>A0ABV4UEK9_9RHOO</name>
<gene>
    <name evidence="1" type="ORF">ABCS64_07085</name>
</gene>
<sequence length="63" mass="6484">MNAIFKSNMTKLGNGTIQNVSAKSIGKMFIGRTTDAALLPGTVGGSVAATAYEALTCTDKCNK</sequence>
<proteinExistence type="predicted"/>